<dbReference type="Proteomes" id="UP000008204">
    <property type="component" value="Chromosome"/>
</dbReference>
<proteinExistence type="predicted"/>
<keyword evidence="3" id="KW-1185">Reference proteome</keyword>
<gene>
    <name evidence="2" type="ordered locus">PCC8801_3744</name>
</gene>
<evidence type="ECO:0000313" key="2">
    <source>
        <dbReference type="EMBL" id="ACK67696.1"/>
    </source>
</evidence>
<sequence>MTQVPLRSRQLRYLLSSPSVNRLKYSLITILSQKRWQKRGLWLVGSTGLTVMISWDWKLVLATTTGMGLMILVYQIQTQNWEHRWLDWQEFFKSFQGKLAVAVSSGGLSAVGTYIAASIWSDAENRWLATGAIIQGMGTLLTLGLLGWQILQLREKGEESQFNRWVSDLTENDSLKRLIAVRNLLNLLKKEELNSHYQQQLKDYFQLMLGQESEPLVRQGILEGLQLLNNHKMTALSPQKVIDLKPELRQKKIEIILQK</sequence>
<keyword evidence="1" id="KW-0812">Transmembrane</keyword>
<name>B7K2Z5_RIPO1</name>
<dbReference type="STRING" id="41431.PCC8801_3744"/>
<dbReference type="HOGENOM" id="CLU_093068_0_0_3"/>
<keyword evidence="1" id="KW-1133">Transmembrane helix</keyword>
<reference evidence="3" key="1">
    <citation type="journal article" date="2011" name="MBio">
        <title>Novel metabolic attributes of the genus Cyanothece, comprising a group of unicellular nitrogen-fixing Cyanobacteria.</title>
        <authorList>
            <person name="Bandyopadhyay A."/>
            <person name="Elvitigala T."/>
            <person name="Welsh E."/>
            <person name="Stockel J."/>
            <person name="Liberton M."/>
            <person name="Min H."/>
            <person name="Sherman L.A."/>
            <person name="Pakrasi H.B."/>
        </authorList>
    </citation>
    <scope>NUCLEOTIDE SEQUENCE [LARGE SCALE GENOMIC DNA]</scope>
    <source>
        <strain evidence="3">PCC 8801</strain>
    </source>
</reference>
<accession>B7K2Z5</accession>
<dbReference type="KEGG" id="cyp:PCC8801_3744"/>
<evidence type="ECO:0000313" key="3">
    <source>
        <dbReference type="Proteomes" id="UP000008204"/>
    </source>
</evidence>
<evidence type="ECO:0008006" key="4">
    <source>
        <dbReference type="Google" id="ProtNLM"/>
    </source>
</evidence>
<dbReference type="AlphaFoldDB" id="B7K2Z5"/>
<dbReference type="eggNOG" id="ENOG5030NQW">
    <property type="taxonomic scope" value="Bacteria"/>
</dbReference>
<dbReference type="OrthoDB" id="467801at2"/>
<feature type="transmembrane region" description="Helical" evidence="1">
    <location>
        <begin position="127"/>
        <end position="148"/>
    </location>
</feature>
<protein>
    <recommendedName>
        <fullName evidence="4">Armadillo-type fold-containing protein</fullName>
    </recommendedName>
</protein>
<feature type="transmembrane region" description="Helical" evidence="1">
    <location>
        <begin position="61"/>
        <end position="78"/>
    </location>
</feature>
<feature type="transmembrane region" description="Helical" evidence="1">
    <location>
        <begin position="99"/>
        <end position="121"/>
    </location>
</feature>
<dbReference type="EMBL" id="CP001287">
    <property type="protein sequence ID" value="ACK67696.1"/>
    <property type="molecule type" value="Genomic_DNA"/>
</dbReference>
<keyword evidence="1" id="KW-0472">Membrane</keyword>
<organism evidence="2 3">
    <name type="scientific">Rippkaea orientalis (strain PCC 8801 / RF-1)</name>
    <name type="common">Cyanothece sp. (strain PCC 8801)</name>
    <dbReference type="NCBI Taxonomy" id="41431"/>
    <lineage>
        <taxon>Bacteria</taxon>
        <taxon>Bacillati</taxon>
        <taxon>Cyanobacteriota</taxon>
        <taxon>Cyanophyceae</taxon>
        <taxon>Oscillatoriophycideae</taxon>
        <taxon>Chroococcales</taxon>
        <taxon>Aphanothecaceae</taxon>
        <taxon>Rippkaea</taxon>
        <taxon>Rippkaea orientalis</taxon>
    </lineage>
</organism>
<evidence type="ECO:0000256" key="1">
    <source>
        <dbReference type="SAM" id="Phobius"/>
    </source>
</evidence>